<evidence type="ECO:0000313" key="11">
    <source>
        <dbReference type="EMBL" id="QPI38295.1"/>
    </source>
</evidence>
<dbReference type="InterPro" id="IPR037401">
    <property type="entry name" value="SnoaL-like"/>
</dbReference>
<evidence type="ECO:0000313" key="12">
    <source>
        <dbReference type="Proteomes" id="UP000663583"/>
    </source>
</evidence>
<feature type="domain" description="RNA polymerase sigma factor 70 region 4 type 2" evidence="9">
    <location>
        <begin position="188"/>
        <end position="240"/>
    </location>
</feature>
<dbReference type="PANTHER" id="PTHR43133:SF65">
    <property type="entry name" value="ECF RNA POLYMERASE SIGMA FACTOR SIGG"/>
    <property type="match status" value="1"/>
</dbReference>
<organism evidence="11 12">
    <name type="scientific">Mycobacterium kubicae</name>
    <dbReference type="NCBI Taxonomy" id="120959"/>
    <lineage>
        <taxon>Bacteria</taxon>
        <taxon>Bacillati</taxon>
        <taxon>Actinomycetota</taxon>
        <taxon>Actinomycetes</taxon>
        <taxon>Mycobacteriales</taxon>
        <taxon>Mycobacteriaceae</taxon>
        <taxon>Mycobacterium</taxon>
        <taxon>Mycobacterium simiae complex</taxon>
    </lineage>
</organism>
<dbReference type="NCBIfam" id="NF006089">
    <property type="entry name" value="PRK08241.1"/>
    <property type="match status" value="1"/>
</dbReference>
<dbReference type="SUPFAM" id="SSF54427">
    <property type="entry name" value="NTF2-like"/>
    <property type="match status" value="1"/>
</dbReference>
<proteinExistence type="inferred from homology"/>
<dbReference type="InterPro" id="IPR014305">
    <property type="entry name" value="RNA_pol_sigma-G_actinobac"/>
</dbReference>
<dbReference type="Pfam" id="PF12680">
    <property type="entry name" value="SnoaL_2"/>
    <property type="match status" value="1"/>
</dbReference>
<evidence type="ECO:0000259" key="9">
    <source>
        <dbReference type="Pfam" id="PF08281"/>
    </source>
</evidence>
<keyword evidence="4 7" id="KW-0731">Sigma factor</keyword>
<comment type="similarity">
    <text evidence="1 7">Belongs to the sigma-70 factor family. ECF subfamily.</text>
</comment>
<dbReference type="SUPFAM" id="SSF88946">
    <property type="entry name" value="Sigma2 domain of RNA polymerase sigma factors"/>
    <property type="match status" value="1"/>
</dbReference>
<dbReference type="InterPro" id="IPR032710">
    <property type="entry name" value="NTF2-like_dom_sf"/>
</dbReference>
<feature type="domain" description="SnoaL-like" evidence="10">
    <location>
        <begin position="263"/>
        <end position="347"/>
    </location>
</feature>
<evidence type="ECO:0000256" key="5">
    <source>
        <dbReference type="ARBA" id="ARBA00023125"/>
    </source>
</evidence>
<evidence type="ECO:0000256" key="7">
    <source>
        <dbReference type="RuleBase" id="RU000716"/>
    </source>
</evidence>
<dbReference type="InterPro" id="IPR013249">
    <property type="entry name" value="RNA_pol_sigma70_r4_t2"/>
</dbReference>
<evidence type="ECO:0000256" key="3">
    <source>
        <dbReference type="ARBA" id="ARBA00023015"/>
    </source>
</evidence>
<dbReference type="EMBL" id="CP065047">
    <property type="protein sequence ID" value="QPI38295.1"/>
    <property type="molecule type" value="Genomic_DNA"/>
</dbReference>
<dbReference type="InterPro" id="IPR013324">
    <property type="entry name" value="RNA_pol_sigma_r3/r4-like"/>
</dbReference>
<name>A0AAX1JD24_9MYCO</name>
<dbReference type="Gene3D" id="1.10.10.10">
    <property type="entry name" value="Winged helix-like DNA-binding domain superfamily/Winged helix DNA-binding domain"/>
    <property type="match status" value="1"/>
</dbReference>
<dbReference type="KEGG" id="mku:I2456_01645"/>
<dbReference type="InterPro" id="IPR014284">
    <property type="entry name" value="RNA_pol_sigma-70_dom"/>
</dbReference>
<dbReference type="InterPro" id="IPR000838">
    <property type="entry name" value="RNA_pol_sigma70_ECF_CS"/>
</dbReference>
<evidence type="ECO:0000256" key="6">
    <source>
        <dbReference type="ARBA" id="ARBA00023163"/>
    </source>
</evidence>
<dbReference type="Pfam" id="PF08281">
    <property type="entry name" value="Sigma70_r4_2"/>
    <property type="match status" value="1"/>
</dbReference>
<evidence type="ECO:0000259" key="10">
    <source>
        <dbReference type="Pfam" id="PF12680"/>
    </source>
</evidence>
<evidence type="ECO:0000256" key="4">
    <source>
        <dbReference type="ARBA" id="ARBA00023082"/>
    </source>
</evidence>
<dbReference type="InterPro" id="IPR036388">
    <property type="entry name" value="WH-like_DNA-bd_sf"/>
</dbReference>
<dbReference type="CDD" id="cd06171">
    <property type="entry name" value="Sigma70_r4"/>
    <property type="match status" value="1"/>
</dbReference>
<dbReference type="RefSeq" id="WP_085073936.1">
    <property type="nucleotide sequence ID" value="NZ_BLKU01000001.1"/>
</dbReference>
<dbReference type="AlphaFoldDB" id="A0AAX1JD24"/>
<accession>A0AAX1JD24</accession>
<dbReference type="InterPro" id="IPR007627">
    <property type="entry name" value="RNA_pol_sigma70_r2"/>
</dbReference>
<reference evidence="11" key="1">
    <citation type="submission" date="2020-11" db="EMBL/GenBank/DDBJ databases">
        <title>Intraspecies plasmid and genomic variation of Mycobacterium kubicae revealed by the complete genome sequences of two clinical isolates.</title>
        <authorList>
            <person name="Hendrix J.R."/>
            <person name="Epperson L.E."/>
            <person name="Honda J.R."/>
            <person name="Strong M."/>
        </authorList>
    </citation>
    <scope>NUCLEOTIDE SEQUENCE</scope>
    <source>
        <strain evidence="11">JCM 13573</strain>
    </source>
</reference>
<dbReference type="NCBIfam" id="TIGR02937">
    <property type="entry name" value="sigma70-ECF"/>
    <property type="match status" value="1"/>
</dbReference>
<protein>
    <recommendedName>
        <fullName evidence="7">RNA polymerase sigma factor</fullName>
    </recommendedName>
</protein>
<dbReference type="SUPFAM" id="SSF88659">
    <property type="entry name" value="Sigma3 and sigma4 domains of RNA polymerase sigma factors"/>
    <property type="match status" value="1"/>
</dbReference>
<dbReference type="GO" id="GO:0006950">
    <property type="term" value="P:response to stress"/>
    <property type="evidence" value="ECO:0007669"/>
    <property type="project" value="UniProtKB-ARBA"/>
</dbReference>
<dbReference type="GO" id="GO:0006352">
    <property type="term" value="P:DNA-templated transcription initiation"/>
    <property type="evidence" value="ECO:0007669"/>
    <property type="project" value="InterPro"/>
</dbReference>
<keyword evidence="5 7" id="KW-0238">DNA-binding</keyword>
<dbReference type="GO" id="GO:0003677">
    <property type="term" value="F:DNA binding"/>
    <property type="evidence" value="ECO:0007669"/>
    <property type="project" value="UniProtKB-KW"/>
</dbReference>
<feature type="domain" description="RNA polymerase sigma-70 region 2" evidence="8">
    <location>
        <begin position="76"/>
        <end position="138"/>
    </location>
</feature>
<dbReference type="InterPro" id="IPR039425">
    <property type="entry name" value="RNA_pol_sigma-70-like"/>
</dbReference>
<dbReference type="InterPro" id="IPR013325">
    <property type="entry name" value="RNA_pol_sigma_r2"/>
</dbReference>
<gene>
    <name evidence="11" type="ORF">I2456_01645</name>
</gene>
<evidence type="ECO:0000259" key="8">
    <source>
        <dbReference type="Pfam" id="PF04542"/>
    </source>
</evidence>
<sequence>MGRLGRKCGHCQSSLRVCTNTDTPGRRNSSLCSSADEFRSPNRSIRVGGPTLRAADQEQDVPAQADFIEQAAPFRAELIAHCYRMLGSVHDAEDLVQETYVRAWRGYEGFEERAALRTWLYRIATTACLRALQNQARRVLPAGIGDASVDPETPLEGGGSHDWLEPIPDALTFRNPESAAAARQSIRLAVMTALQELPARQRAVLILRDVVQFSAAEVAELLETTPAAVNSSLQRARARLAEVAPREEDLSEPDDAERRELIDRYCAAFENADMAALTELLQADVKLQMPPVPVWFRGRDVVLRFLIARALAKAGDIVMIPTAANGQPAVAEYRRSADDVKRAHSIHVLTKGGTGIAAITVFLDPSLFTSFGLAASV</sequence>
<dbReference type="PROSITE" id="PS01063">
    <property type="entry name" value="SIGMA70_ECF"/>
    <property type="match status" value="1"/>
</dbReference>
<comment type="subunit">
    <text evidence="2">Interacts transiently with the RNA polymerase catalytic core formed by RpoA, RpoB, RpoC and RpoZ (2 alpha, 1 beta, 1 beta' and 1 omega subunit) to form the RNA polymerase holoenzyme that can initiate transcription.</text>
</comment>
<dbReference type="Proteomes" id="UP000663583">
    <property type="component" value="Chromosome"/>
</dbReference>
<evidence type="ECO:0000256" key="1">
    <source>
        <dbReference type="ARBA" id="ARBA00010641"/>
    </source>
</evidence>
<dbReference type="NCBIfam" id="TIGR02960">
    <property type="entry name" value="SigX5"/>
    <property type="match status" value="1"/>
</dbReference>
<keyword evidence="6 7" id="KW-0804">Transcription</keyword>
<evidence type="ECO:0000256" key="2">
    <source>
        <dbReference type="ARBA" id="ARBA00011344"/>
    </source>
</evidence>
<dbReference type="PANTHER" id="PTHR43133">
    <property type="entry name" value="RNA POLYMERASE ECF-TYPE SIGMA FACTO"/>
    <property type="match status" value="1"/>
</dbReference>
<keyword evidence="3 7" id="KW-0805">Transcription regulation</keyword>
<dbReference type="Gene3D" id="3.10.450.50">
    <property type="match status" value="1"/>
</dbReference>
<dbReference type="Gene3D" id="1.10.1740.10">
    <property type="match status" value="1"/>
</dbReference>
<dbReference type="Pfam" id="PF04542">
    <property type="entry name" value="Sigma70_r2"/>
    <property type="match status" value="1"/>
</dbReference>
<dbReference type="GO" id="GO:0016987">
    <property type="term" value="F:sigma factor activity"/>
    <property type="evidence" value="ECO:0007669"/>
    <property type="project" value="UniProtKB-KW"/>
</dbReference>